<keyword evidence="3 11" id="KW-1134">Transmembrane beta strand</keyword>
<keyword evidence="5 11" id="KW-0812">Transmembrane</keyword>
<evidence type="ECO:0000256" key="11">
    <source>
        <dbReference type="PROSITE-ProRule" id="PRU01360"/>
    </source>
</evidence>
<keyword evidence="4" id="KW-0410">Iron transport</keyword>
<dbReference type="Pfam" id="PF00593">
    <property type="entry name" value="TonB_dep_Rec_b-barrel"/>
    <property type="match status" value="1"/>
</dbReference>
<dbReference type="Pfam" id="PF07715">
    <property type="entry name" value="Plug"/>
    <property type="match status" value="1"/>
</dbReference>
<evidence type="ECO:0000256" key="9">
    <source>
        <dbReference type="ARBA" id="ARBA00023136"/>
    </source>
</evidence>
<dbReference type="InterPro" id="IPR036942">
    <property type="entry name" value="Beta-barrel_TonB_sf"/>
</dbReference>
<dbReference type="InterPro" id="IPR012910">
    <property type="entry name" value="Plug_dom"/>
</dbReference>
<keyword evidence="7" id="KW-0406">Ion transport</keyword>
<dbReference type="Proteomes" id="UP000076609">
    <property type="component" value="Unassembled WGS sequence"/>
</dbReference>
<evidence type="ECO:0000256" key="6">
    <source>
        <dbReference type="ARBA" id="ARBA00023004"/>
    </source>
</evidence>
<evidence type="ECO:0000256" key="12">
    <source>
        <dbReference type="RuleBase" id="RU003357"/>
    </source>
</evidence>
<evidence type="ECO:0008006" key="18">
    <source>
        <dbReference type="Google" id="ProtNLM"/>
    </source>
</evidence>
<protein>
    <recommendedName>
        <fullName evidence="18">TonB-dependent receptor</fullName>
    </recommendedName>
</protein>
<evidence type="ECO:0000256" key="10">
    <source>
        <dbReference type="ARBA" id="ARBA00023237"/>
    </source>
</evidence>
<feature type="compositionally biased region" description="Basic and acidic residues" evidence="13">
    <location>
        <begin position="21"/>
        <end position="34"/>
    </location>
</feature>
<dbReference type="SUPFAM" id="SSF56935">
    <property type="entry name" value="Porins"/>
    <property type="match status" value="1"/>
</dbReference>
<evidence type="ECO:0000313" key="17">
    <source>
        <dbReference type="Proteomes" id="UP000076609"/>
    </source>
</evidence>
<dbReference type="PANTHER" id="PTHR32552:SF81">
    <property type="entry name" value="TONB-DEPENDENT OUTER MEMBRANE RECEPTOR"/>
    <property type="match status" value="1"/>
</dbReference>
<evidence type="ECO:0000313" key="16">
    <source>
        <dbReference type="EMBL" id="KZE17090.1"/>
    </source>
</evidence>
<evidence type="ECO:0000256" key="7">
    <source>
        <dbReference type="ARBA" id="ARBA00023065"/>
    </source>
</evidence>
<dbReference type="PANTHER" id="PTHR32552">
    <property type="entry name" value="FERRICHROME IRON RECEPTOR-RELATED"/>
    <property type="match status" value="1"/>
</dbReference>
<reference evidence="17" key="1">
    <citation type="submission" date="2016-01" db="EMBL/GenBank/DDBJ databases">
        <title>Draft genome of Chromobacterium sp. F49.</title>
        <authorList>
            <person name="Hong K.W."/>
        </authorList>
    </citation>
    <scope>NUCLEOTIDE SEQUENCE [LARGE SCALE GENOMIC DNA]</scope>
    <source>
        <strain evidence="17">CN3</strain>
    </source>
</reference>
<evidence type="ECO:0000256" key="5">
    <source>
        <dbReference type="ARBA" id="ARBA00022692"/>
    </source>
</evidence>
<keyword evidence="6" id="KW-0408">Iron</keyword>
<evidence type="ECO:0000259" key="15">
    <source>
        <dbReference type="Pfam" id="PF07715"/>
    </source>
</evidence>
<keyword evidence="9 11" id="KW-0472">Membrane</keyword>
<feature type="domain" description="TonB-dependent receptor-like beta-barrel" evidence="14">
    <location>
        <begin position="293"/>
        <end position="793"/>
    </location>
</feature>
<evidence type="ECO:0000256" key="2">
    <source>
        <dbReference type="ARBA" id="ARBA00022448"/>
    </source>
</evidence>
<feature type="region of interest" description="Disordered" evidence="13">
    <location>
        <begin position="1"/>
        <end position="34"/>
    </location>
</feature>
<dbReference type="PROSITE" id="PS52016">
    <property type="entry name" value="TONB_DEPENDENT_REC_3"/>
    <property type="match status" value="1"/>
</dbReference>
<evidence type="ECO:0000256" key="13">
    <source>
        <dbReference type="SAM" id="MobiDB-lite"/>
    </source>
</evidence>
<dbReference type="EMBL" id="LQQO01000007">
    <property type="protein sequence ID" value="KZE17090.1"/>
    <property type="molecule type" value="Genomic_DNA"/>
</dbReference>
<comment type="caution">
    <text evidence="16">The sequence shown here is derived from an EMBL/GenBank/DDBJ whole genome shotgun (WGS) entry which is preliminary data.</text>
</comment>
<proteinExistence type="inferred from homology"/>
<dbReference type="InterPro" id="IPR039426">
    <property type="entry name" value="TonB-dep_rcpt-like"/>
</dbReference>
<gene>
    <name evidence="16" type="ORF">AVT10_11550</name>
</gene>
<dbReference type="Gene3D" id="2.40.170.20">
    <property type="entry name" value="TonB-dependent receptor, beta-barrel domain"/>
    <property type="match status" value="1"/>
</dbReference>
<organism evidence="16 17">
    <name type="scientific">Sphingomonas hankookensis</name>
    <dbReference type="NCBI Taxonomy" id="563996"/>
    <lineage>
        <taxon>Bacteria</taxon>
        <taxon>Pseudomonadati</taxon>
        <taxon>Pseudomonadota</taxon>
        <taxon>Alphaproteobacteria</taxon>
        <taxon>Sphingomonadales</taxon>
        <taxon>Sphingomonadaceae</taxon>
        <taxon>Sphingomonas</taxon>
    </lineage>
</organism>
<keyword evidence="17" id="KW-1185">Reference proteome</keyword>
<name>A0ABR5YF31_9SPHN</name>
<dbReference type="InterPro" id="IPR000531">
    <property type="entry name" value="Beta-barrel_TonB"/>
</dbReference>
<keyword evidence="8 12" id="KW-0798">TonB box</keyword>
<evidence type="ECO:0000256" key="8">
    <source>
        <dbReference type="ARBA" id="ARBA00023077"/>
    </source>
</evidence>
<keyword evidence="10 11" id="KW-0998">Cell outer membrane</keyword>
<comment type="similarity">
    <text evidence="11 12">Belongs to the TonB-dependent receptor family.</text>
</comment>
<accession>A0ABR5YF31</accession>
<evidence type="ECO:0000256" key="4">
    <source>
        <dbReference type="ARBA" id="ARBA00022496"/>
    </source>
</evidence>
<evidence type="ECO:0000256" key="3">
    <source>
        <dbReference type="ARBA" id="ARBA00022452"/>
    </source>
</evidence>
<evidence type="ECO:0000259" key="14">
    <source>
        <dbReference type="Pfam" id="PF00593"/>
    </source>
</evidence>
<comment type="subcellular location">
    <subcellularLocation>
        <location evidence="1 11">Cell outer membrane</location>
        <topology evidence="1 11">Multi-pass membrane protein</topology>
    </subcellularLocation>
</comment>
<evidence type="ECO:0000256" key="1">
    <source>
        <dbReference type="ARBA" id="ARBA00004571"/>
    </source>
</evidence>
<keyword evidence="2 11" id="KW-0813">Transport</keyword>
<feature type="domain" description="TonB-dependent receptor plug" evidence="15">
    <location>
        <begin position="94"/>
        <end position="194"/>
    </location>
</feature>
<sequence>MEDANAGEEQADHRRPFAFRDGPDPRSRPKDDGHGRIIMRKWTLLLAGTALLPAGAWAQDAAPPSDPVTATAASDDSAVGEIIVTGQKTSERLSRAPIAISVVSQDSLTRQGVDSASALATTVPNLQLSANGFAVRGIGSNNSFSGYSTVATQIDGIYEPSAQALSFGLYDLGAVEVLRGPQGTVYGRNATAGVVNINTADPRRTRGVTADLQIGRFNEVRARAAVDLPVSDAWRLRFAAYRQVDDGVDDNFGARHGYGKTDQSGLRVTSLLDVGPVTWRLSLNYGRNEGTVPASYLTSINTYPQGNLAAGTFGPRQVIETDALNVGQAAVRDNRMDLEYYSARSRLGWQVADGLSLTYLAGYTLLKNDGIDAATGVFSQESIDRRTESWSHEVNVNYDRGILNLVLGGFLYQDRQPSGTRLLHAGDTAPAPFNTVYNLIGAKIAGTGTGISTISGVDVVTSYRGQGTKSQAVFGQGTLEILPGLKLIGGIRSTWEQVNARNIELVCPGDTIDRQNITPTTCPGIPFVFALSNDTNRPEAKFDNISWKVGANYEVSPTTLVYATVSTGFRGGGLEASGNAPQFRQYRPETVTNYEAGVRTTLMDGKLYLSATGFNMEYKDLQVSSIVLNPLTNQVSAVTTNAATARLRGIELEASLRPTPRDRIGGYVSYLDARIKSFPTASDNLNSASGNYNAFAPAFGFRPLPANLILDASGNRLANAPKWSGRFSYAHTFDLSSGGRVIPSVDFYAQSPTYSDVQNYAQSRRDAYTKTDLNLRFEDADDRYSITAFVNNVEDSRVPNTLVTVWSSTTANYDPPRTYGVRLGMNLR</sequence>